<name>A0A139SJ08_9GAMM</name>
<organism evidence="1 2">
    <name type="scientific">Ventosimonas gracilis</name>
    <dbReference type="NCBI Taxonomy" id="1680762"/>
    <lineage>
        <taxon>Bacteria</taxon>
        <taxon>Pseudomonadati</taxon>
        <taxon>Pseudomonadota</taxon>
        <taxon>Gammaproteobacteria</taxon>
        <taxon>Pseudomonadales</taxon>
        <taxon>Ventosimonadaceae</taxon>
        <taxon>Ventosimonas</taxon>
    </lineage>
</organism>
<comment type="caution">
    <text evidence="1">The sequence shown here is derived from an EMBL/GenBank/DDBJ whole genome shotgun (WGS) entry which is preliminary data.</text>
</comment>
<reference evidence="1 2" key="1">
    <citation type="submission" date="2016-02" db="EMBL/GenBank/DDBJ databases">
        <authorList>
            <person name="Wen L."/>
            <person name="He K."/>
            <person name="Yang H."/>
        </authorList>
    </citation>
    <scope>NUCLEOTIDE SEQUENCE [LARGE SCALE GENOMIC DNA]</scope>
    <source>
        <strain evidence="1 2">CV58</strain>
    </source>
</reference>
<dbReference type="AlphaFoldDB" id="A0A139SJ08"/>
<protein>
    <submittedName>
        <fullName evidence="1">Uncharacterized protein</fullName>
    </submittedName>
</protein>
<evidence type="ECO:0000313" key="2">
    <source>
        <dbReference type="Proteomes" id="UP000072660"/>
    </source>
</evidence>
<proteinExistence type="predicted"/>
<sequence length="120" mass="14335">MILVKQHLFQSLVRKVEGSVFYKRYDNTGYFKSVHFEENSVRNKNYEFRVLRNGIGDTSEADRDRNIFYKCLICEAMFLSTIRNNVGCECNNIAIDYDMYRLTVEDRTKNQILERVKKEK</sequence>
<evidence type="ECO:0000313" key="1">
    <source>
        <dbReference type="EMBL" id="KXU34460.1"/>
    </source>
</evidence>
<dbReference type="Proteomes" id="UP000072660">
    <property type="component" value="Unassembled WGS sequence"/>
</dbReference>
<accession>A0A139SJ08</accession>
<dbReference type="EMBL" id="LSZO01000214">
    <property type="protein sequence ID" value="KXU34460.1"/>
    <property type="molecule type" value="Genomic_DNA"/>
</dbReference>
<gene>
    <name evidence="1" type="ORF">AXE65_07265</name>
</gene>
<keyword evidence="2" id="KW-1185">Reference proteome</keyword>